<organism evidence="1 2">
    <name type="scientific">Araneus ventricosus</name>
    <name type="common">Orbweaver spider</name>
    <name type="synonym">Epeira ventricosa</name>
    <dbReference type="NCBI Taxonomy" id="182803"/>
    <lineage>
        <taxon>Eukaryota</taxon>
        <taxon>Metazoa</taxon>
        <taxon>Ecdysozoa</taxon>
        <taxon>Arthropoda</taxon>
        <taxon>Chelicerata</taxon>
        <taxon>Arachnida</taxon>
        <taxon>Araneae</taxon>
        <taxon>Araneomorphae</taxon>
        <taxon>Entelegynae</taxon>
        <taxon>Araneoidea</taxon>
        <taxon>Araneidae</taxon>
        <taxon>Araneus</taxon>
    </lineage>
</organism>
<proteinExistence type="predicted"/>
<name>A0A4Y2W347_ARAVE</name>
<sequence length="399" mass="45334">MLAFGAQVTSYAGSTSWRKLEVVHHNCLRFAAGLPRWTPIPAMFAETSEIRLRNRSLALPISFLLRHFALGDKFSPIKKSNLCTLDGLRPSFKERFSGATNWLKFLKDASVSIENFIPFVYPVELQQENTISIHSNDLPFQQSQIPYPTLCKLFDEYVNKEWNSSILIATDASKGEEGVSLAALNITYNRTLTLKLHPMNSVFTAEGCAILIAIERFIQEEDKSYILCSDSLSVLKSLESLHRKSPTISLQIGSAIIRSIPRKDLRKVIFRVQADQGRIQWESTKYFRSFTHLPKTTKTQLLPRRKEILLTRLRTRSLPTKAILFKVGLESSPLCRQCGIVDSNDHLLLTCIAFEQLRNNLRASLGIGALHYNWICTISTFNRRACSAVLHFLQSTHLF</sequence>
<comment type="caution">
    <text evidence="1">The sequence shown here is derived from an EMBL/GenBank/DDBJ whole genome shotgun (WGS) entry which is preliminary data.</text>
</comment>
<dbReference type="OrthoDB" id="6514649at2759"/>
<dbReference type="SUPFAM" id="SSF53098">
    <property type="entry name" value="Ribonuclease H-like"/>
    <property type="match status" value="1"/>
</dbReference>
<dbReference type="GO" id="GO:0003676">
    <property type="term" value="F:nucleic acid binding"/>
    <property type="evidence" value="ECO:0007669"/>
    <property type="project" value="InterPro"/>
</dbReference>
<dbReference type="InterPro" id="IPR012337">
    <property type="entry name" value="RNaseH-like_sf"/>
</dbReference>
<dbReference type="EMBL" id="BGPR01053757">
    <property type="protein sequence ID" value="GBO30570.1"/>
    <property type="molecule type" value="Genomic_DNA"/>
</dbReference>
<evidence type="ECO:0000313" key="2">
    <source>
        <dbReference type="Proteomes" id="UP000499080"/>
    </source>
</evidence>
<dbReference type="AlphaFoldDB" id="A0A4Y2W347"/>
<reference evidence="1 2" key="1">
    <citation type="journal article" date="2019" name="Sci. Rep.">
        <title>Orb-weaving spider Araneus ventricosus genome elucidates the spidroin gene catalogue.</title>
        <authorList>
            <person name="Kono N."/>
            <person name="Nakamura H."/>
            <person name="Ohtoshi R."/>
            <person name="Moran D.A.P."/>
            <person name="Shinohara A."/>
            <person name="Yoshida Y."/>
            <person name="Fujiwara M."/>
            <person name="Mori M."/>
            <person name="Tomita M."/>
            <person name="Arakawa K."/>
        </authorList>
    </citation>
    <scope>NUCLEOTIDE SEQUENCE [LARGE SCALE GENOMIC DNA]</scope>
</reference>
<dbReference type="Gene3D" id="3.30.420.10">
    <property type="entry name" value="Ribonuclease H-like superfamily/Ribonuclease H"/>
    <property type="match status" value="1"/>
</dbReference>
<gene>
    <name evidence="1" type="ORF">AVEN_249051_1</name>
</gene>
<evidence type="ECO:0000313" key="1">
    <source>
        <dbReference type="EMBL" id="GBO30570.1"/>
    </source>
</evidence>
<keyword evidence="2" id="KW-1185">Reference proteome</keyword>
<dbReference type="Proteomes" id="UP000499080">
    <property type="component" value="Unassembled WGS sequence"/>
</dbReference>
<dbReference type="InterPro" id="IPR036397">
    <property type="entry name" value="RNaseH_sf"/>
</dbReference>
<evidence type="ECO:0008006" key="3">
    <source>
        <dbReference type="Google" id="ProtNLM"/>
    </source>
</evidence>
<protein>
    <recommendedName>
        <fullName evidence="3">RNase H type-1 domain-containing protein</fullName>
    </recommendedName>
</protein>
<accession>A0A4Y2W347</accession>